<organism evidence="1 2">
    <name type="scientific">Kocuria aegyptia</name>
    <dbReference type="NCBI Taxonomy" id="330943"/>
    <lineage>
        <taxon>Bacteria</taxon>
        <taxon>Bacillati</taxon>
        <taxon>Actinomycetota</taxon>
        <taxon>Actinomycetes</taxon>
        <taxon>Micrococcales</taxon>
        <taxon>Micrococcaceae</taxon>
        <taxon>Kocuria</taxon>
    </lineage>
</organism>
<gene>
    <name evidence="1" type="ORF">GCM10009767_02260</name>
</gene>
<evidence type="ECO:0000313" key="2">
    <source>
        <dbReference type="Proteomes" id="UP001501204"/>
    </source>
</evidence>
<name>A0ABP4W9L9_9MICC</name>
<comment type="caution">
    <text evidence="1">The sequence shown here is derived from an EMBL/GenBank/DDBJ whole genome shotgun (WGS) entry which is preliminary data.</text>
</comment>
<sequence>MVVSAEKIDAAAQALDLDPNVLMVLAKPSEVRQIPVRLGLLGNEPIYVDSQEQARKLERSDRAYAYITAAAS</sequence>
<dbReference type="Proteomes" id="UP001501204">
    <property type="component" value="Unassembled WGS sequence"/>
</dbReference>
<evidence type="ECO:0000313" key="1">
    <source>
        <dbReference type="EMBL" id="GAA1747110.1"/>
    </source>
</evidence>
<keyword evidence="2" id="KW-1185">Reference proteome</keyword>
<dbReference type="EMBL" id="BAAAOA010000005">
    <property type="protein sequence ID" value="GAA1747110.1"/>
    <property type="molecule type" value="Genomic_DNA"/>
</dbReference>
<dbReference type="RefSeq" id="WP_344119071.1">
    <property type="nucleotide sequence ID" value="NZ_BAAAOA010000005.1"/>
</dbReference>
<reference evidence="2" key="1">
    <citation type="journal article" date="2019" name="Int. J. Syst. Evol. Microbiol.">
        <title>The Global Catalogue of Microorganisms (GCM) 10K type strain sequencing project: providing services to taxonomists for standard genome sequencing and annotation.</title>
        <authorList>
            <consortium name="The Broad Institute Genomics Platform"/>
            <consortium name="The Broad Institute Genome Sequencing Center for Infectious Disease"/>
            <person name="Wu L."/>
            <person name="Ma J."/>
        </authorList>
    </citation>
    <scope>NUCLEOTIDE SEQUENCE [LARGE SCALE GENOMIC DNA]</scope>
    <source>
        <strain evidence="2">JCM 14735</strain>
    </source>
</reference>
<proteinExistence type="predicted"/>
<accession>A0ABP4W9L9</accession>
<protein>
    <submittedName>
        <fullName evidence="1">Uncharacterized protein</fullName>
    </submittedName>
</protein>